<feature type="transmembrane region" description="Helical" evidence="2">
    <location>
        <begin position="274"/>
        <end position="292"/>
    </location>
</feature>
<proteinExistence type="predicted"/>
<dbReference type="Proteomes" id="UP000070544">
    <property type="component" value="Unassembled WGS sequence"/>
</dbReference>
<sequence>MVITADALERAQTLYLVKRFDEALKICEEAFLDPELRSQEGFLRFYLELCYRAGKGQALERITTTFPNPAQLPGDVVVFLLQLKIKNKEYAQAKGFAENWLGSCTDDYVRAVMASREPQTTVYEQVTELYVLHILPRLSDFELASEFLHYNDILQPARKAIYDRSLNLVQTQYEALAKVEAAAAAAREGERVRREASRRLEEGAKEGRLSKRTSTAPASAASQSPAEKPQADPSKSEPRDAGKSSPASGLSVRTEGEFVIMGFGGTSLRFHKHFLMSIPAILFAVWGLLTAVRRYRARIVEFTNRVTGSMARMASVAMSPQSF</sequence>
<evidence type="ECO:0000256" key="1">
    <source>
        <dbReference type="SAM" id="MobiDB-lite"/>
    </source>
</evidence>
<keyword evidence="4" id="KW-1185">Reference proteome</keyword>
<accession>A0A139AC00</accession>
<evidence type="ECO:0000313" key="4">
    <source>
        <dbReference type="Proteomes" id="UP000070544"/>
    </source>
</evidence>
<dbReference type="STRING" id="1344416.A0A139AC00"/>
<feature type="compositionally biased region" description="Basic and acidic residues" evidence="1">
    <location>
        <begin position="187"/>
        <end position="209"/>
    </location>
</feature>
<keyword evidence="2" id="KW-1133">Transmembrane helix</keyword>
<protein>
    <submittedName>
        <fullName evidence="3">Uncharacterized protein</fullName>
    </submittedName>
</protein>
<feature type="compositionally biased region" description="Low complexity" evidence="1">
    <location>
        <begin position="212"/>
        <end position="228"/>
    </location>
</feature>
<evidence type="ECO:0000256" key="2">
    <source>
        <dbReference type="SAM" id="Phobius"/>
    </source>
</evidence>
<keyword evidence="2" id="KW-0812">Transmembrane</keyword>
<gene>
    <name evidence="3" type="ORF">M427DRAFT_156090</name>
</gene>
<keyword evidence="2" id="KW-0472">Membrane</keyword>
<dbReference type="AlphaFoldDB" id="A0A139AC00"/>
<reference evidence="3 4" key="1">
    <citation type="journal article" date="2015" name="Genome Biol. Evol.">
        <title>Phylogenomic analyses indicate that early fungi evolved digesting cell walls of algal ancestors of land plants.</title>
        <authorList>
            <person name="Chang Y."/>
            <person name="Wang S."/>
            <person name="Sekimoto S."/>
            <person name="Aerts A.L."/>
            <person name="Choi C."/>
            <person name="Clum A."/>
            <person name="LaButti K.M."/>
            <person name="Lindquist E.A."/>
            <person name="Yee Ngan C."/>
            <person name="Ohm R.A."/>
            <person name="Salamov A.A."/>
            <person name="Grigoriev I.V."/>
            <person name="Spatafora J.W."/>
            <person name="Berbee M.L."/>
        </authorList>
    </citation>
    <scope>NUCLEOTIDE SEQUENCE [LARGE SCALE GENOMIC DNA]</scope>
    <source>
        <strain evidence="3 4">JEL478</strain>
    </source>
</reference>
<feature type="region of interest" description="Disordered" evidence="1">
    <location>
        <begin position="187"/>
        <end position="250"/>
    </location>
</feature>
<dbReference type="EMBL" id="KQ965770">
    <property type="protein sequence ID" value="KXS14331.1"/>
    <property type="molecule type" value="Genomic_DNA"/>
</dbReference>
<name>A0A139AC00_GONPJ</name>
<organism evidence="3 4">
    <name type="scientific">Gonapodya prolifera (strain JEL478)</name>
    <name type="common">Monoblepharis prolifera</name>
    <dbReference type="NCBI Taxonomy" id="1344416"/>
    <lineage>
        <taxon>Eukaryota</taxon>
        <taxon>Fungi</taxon>
        <taxon>Fungi incertae sedis</taxon>
        <taxon>Chytridiomycota</taxon>
        <taxon>Chytridiomycota incertae sedis</taxon>
        <taxon>Monoblepharidomycetes</taxon>
        <taxon>Monoblepharidales</taxon>
        <taxon>Gonapodyaceae</taxon>
        <taxon>Gonapodya</taxon>
    </lineage>
</organism>
<dbReference type="OrthoDB" id="3981028at2759"/>
<evidence type="ECO:0000313" key="3">
    <source>
        <dbReference type="EMBL" id="KXS14331.1"/>
    </source>
</evidence>